<reference evidence="3" key="1">
    <citation type="journal article" date="2016" name="Nat. Commun.">
        <title>The Gonium pectorale genome demonstrates co-option of cell cycle regulation during the evolution of multicellularity.</title>
        <authorList>
            <person name="Hanschen E.R."/>
            <person name="Marriage T.N."/>
            <person name="Ferris P.J."/>
            <person name="Hamaji T."/>
            <person name="Toyoda A."/>
            <person name="Fujiyama A."/>
            <person name="Neme R."/>
            <person name="Noguchi H."/>
            <person name="Minakuchi Y."/>
            <person name="Suzuki M."/>
            <person name="Kawai-Toyooka H."/>
            <person name="Smith D.R."/>
            <person name="Sparks H."/>
            <person name="Anderson J."/>
            <person name="Bakaric R."/>
            <person name="Luria V."/>
            <person name="Karger A."/>
            <person name="Kirschner M.W."/>
            <person name="Durand P.M."/>
            <person name="Michod R.E."/>
            <person name="Nozaki H."/>
            <person name="Olson B.J."/>
        </authorList>
    </citation>
    <scope>NUCLEOTIDE SEQUENCE [LARGE SCALE GENOMIC DNA]</scope>
    <source>
        <strain evidence="3">NIES-2863</strain>
    </source>
</reference>
<organism evidence="2 3">
    <name type="scientific">Gonium pectorale</name>
    <name type="common">Green alga</name>
    <dbReference type="NCBI Taxonomy" id="33097"/>
    <lineage>
        <taxon>Eukaryota</taxon>
        <taxon>Viridiplantae</taxon>
        <taxon>Chlorophyta</taxon>
        <taxon>core chlorophytes</taxon>
        <taxon>Chlorophyceae</taxon>
        <taxon>CS clade</taxon>
        <taxon>Chlamydomonadales</taxon>
        <taxon>Volvocaceae</taxon>
        <taxon>Gonium</taxon>
    </lineage>
</organism>
<evidence type="ECO:0000313" key="3">
    <source>
        <dbReference type="Proteomes" id="UP000075714"/>
    </source>
</evidence>
<comment type="caution">
    <text evidence="2">The sequence shown here is derived from an EMBL/GenBank/DDBJ whole genome shotgun (WGS) entry which is preliminary data.</text>
</comment>
<dbReference type="Gene3D" id="2.130.10.10">
    <property type="entry name" value="YVTN repeat-like/Quinoprotein amine dehydrogenase"/>
    <property type="match status" value="2"/>
</dbReference>
<feature type="compositionally biased region" description="Low complexity" evidence="1">
    <location>
        <begin position="348"/>
        <end position="363"/>
    </location>
</feature>
<accession>A0A150H0U1</accession>
<sequence>MTDEWRTTYQLSSSYRLRGHEAVVLCVAAAGSRLASGAEAEAVAAVAFNPAVPDGASVFAAAGSLIHQVDLRAGSVVQTYGGSSEEVNGLSISPRGAHLAAADDAGEVQVYDLAAGRQFKGIRNVHRSICSSVAFRAHKPWDLLSGGLDSTVAKYDFSRPKCIDRWDMNAIVGEGSAGGGGGGGGGQIFNPPFVHQIATPPADERPTCQWLAAARGDGAVVVLDADVSSAASGSSGPVTPVARGRGRGSSTGRGKGEHGGAGGGRGGGLVRPLVLDRDAGGHTRPVCSVAFAPPGAEAESAAEAGRSCRLYSAGEDCRILMWDVREALRARAEGHVVHAGGVAEAADAAAAAEEGSGAGSPADVRAHESQEASDGGGVAGAGATGPPPPVGRRGVVLADVRHARKVNQLCPFAVDGRELVAVAAVSKFVTVYGLRLDGAG</sequence>
<proteinExistence type="predicted"/>
<dbReference type="STRING" id="33097.A0A150H0U1"/>
<dbReference type="PANTHER" id="PTHR45296:SF1">
    <property type="entry name" value="TRANSDUCIN_WD40 REPEAT-LIKE SUPERFAMILY PROTEIN"/>
    <property type="match status" value="1"/>
</dbReference>
<dbReference type="Pfam" id="PF00400">
    <property type="entry name" value="WD40"/>
    <property type="match status" value="2"/>
</dbReference>
<dbReference type="SUPFAM" id="SSF50978">
    <property type="entry name" value="WD40 repeat-like"/>
    <property type="match status" value="2"/>
</dbReference>
<protein>
    <submittedName>
        <fullName evidence="2">Uncharacterized protein</fullName>
    </submittedName>
</protein>
<dbReference type="PANTHER" id="PTHR45296">
    <property type="entry name" value="TRANSDUCIN/WD40 REPEAT-LIKE SUPERFAMILY PROTEIN"/>
    <property type="match status" value="1"/>
</dbReference>
<dbReference type="InterPro" id="IPR001680">
    <property type="entry name" value="WD40_rpt"/>
</dbReference>
<dbReference type="InterPro" id="IPR036322">
    <property type="entry name" value="WD40_repeat_dom_sf"/>
</dbReference>
<feature type="compositionally biased region" description="Gly residues" evidence="1">
    <location>
        <begin position="374"/>
        <end position="383"/>
    </location>
</feature>
<evidence type="ECO:0000313" key="2">
    <source>
        <dbReference type="EMBL" id="KXZ55654.1"/>
    </source>
</evidence>
<name>A0A150H0U1_GONPE</name>
<keyword evidence="3" id="KW-1185">Reference proteome</keyword>
<dbReference type="SMART" id="SM00320">
    <property type="entry name" value="WD40"/>
    <property type="match status" value="4"/>
</dbReference>
<feature type="compositionally biased region" description="Gly residues" evidence="1">
    <location>
        <begin position="247"/>
        <end position="269"/>
    </location>
</feature>
<feature type="region of interest" description="Disordered" evidence="1">
    <location>
        <begin position="348"/>
        <end position="393"/>
    </location>
</feature>
<dbReference type="OrthoDB" id="2161379at2759"/>
<dbReference type="Proteomes" id="UP000075714">
    <property type="component" value="Unassembled WGS sequence"/>
</dbReference>
<dbReference type="InterPro" id="IPR015943">
    <property type="entry name" value="WD40/YVTN_repeat-like_dom_sf"/>
</dbReference>
<feature type="region of interest" description="Disordered" evidence="1">
    <location>
        <begin position="229"/>
        <end position="269"/>
    </location>
</feature>
<gene>
    <name evidence="2" type="ORF">GPECTOR_2g1204</name>
</gene>
<evidence type="ECO:0000256" key="1">
    <source>
        <dbReference type="SAM" id="MobiDB-lite"/>
    </source>
</evidence>
<dbReference type="EMBL" id="LSYV01000003">
    <property type="protein sequence ID" value="KXZ55654.1"/>
    <property type="molecule type" value="Genomic_DNA"/>
</dbReference>
<dbReference type="AlphaFoldDB" id="A0A150H0U1"/>